<reference evidence="1" key="1">
    <citation type="journal article" date="2014" name="Front. Microbiol.">
        <title>High frequency of phylogenetically diverse reductive dehalogenase-homologous genes in deep subseafloor sedimentary metagenomes.</title>
        <authorList>
            <person name="Kawai M."/>
            <person name="Futagami T."/>
            <person name="Toyoda A."/>
            <person name="Takaki Y."/>
            <person name="Nishi S."/>
            <person name="Hori S."/>
            <person name="Arai W."/>
            <person name="Tsubouchi T."/>
            <person name="Morono Y."/>
            <person name="Uchiyama I."/>
            <person name="Ito T."/>
            <person name="Fujiyama A."/>
            <person name="Inagaki F."/>
            <person name="Takami H."/>
        </authorList>
    </citation>
    <scope>NUCLEOTIDE SEQUENCE</scope>
    <source>
        <strain evidence="1">Expedition CK06-06</strain>
    </source>
</reference>
<dbReference type="AlphaFoldDB" id="X0U0K6"/>
<organism evidence="1">
    <name type="scientific">marine sediment metagenome</name>
    <dbReference type="NCBI Taxonomy" id="412755"/>
    <lineage>
        <taxon>unclassified sequences</taxon>
        <taxon>metagenomes</taxon>
        <taxon>ecological metagenomes</taxon>
    </lineage>
</organism>
<proteinExistence type="predicted"/>
<dbReference type="EMBL" id="BARS01010381">
    <property type="protein sequence ID" value="GAF92921.1"/>
    <property type="molecule type" value="Genomic_DNA"/>
</dbReference>
<comment type="caution">
    <text evidence="1">The sequence shown here is derived from an EMBL/GenBank/DDBJ whole genome shotgun (WGS) entry which is preliminary data.</text>
</comment>
<name>X0U0K6_9ZZZZ</name>
<evidence type="ECO:0000313" key="1">
    <source>
        <dbReference type="EMBL" id="GAF92921.1"/>
    </source>
</evidence>
<feature type="non-terminal residue" evidence="1">
    <location>
        <position position="309"/>
    </location>
</feature>
<feature type="non-terminal residue" evidence="1">
    <location>
        <position position="1"/>
    </location>
</feature>
<protein>
    <submittedName>
        <fullName evidence="1">Uncharacterized protein</fullName>
    </submittedName>
</protein>
<accession>X0U0K6</accession>
<gene>
    <name evidence="1" type="ORF">S01H1_19252</name>
</gene>
<sequence>GVGIIDTYFPNLNNLTNLLPYNENIDHIIDLIESGNPQLISSLAVIGITSESLKDSFTNEESIWNDENWFLEANELLTYTYDNLSIEGIDSFSPFYSYNFTISEIFPNLPSIISGNSIGGTTPQMALRIDNQDWIIESEQTYVDQHELEVQFLFQNESKIDLYNNSLDRVSFLANFSDPNNVLNFEVFNYSSEEFLDLSPYLSDTTDDSATFTFVKNQGTLEWLFDSNSRTNHTILIKIKGVSLDPFNISINNLDVEFYYRDVNEYQVLSSRVIYTSESGLVEYERISNSISLSTTNMASIVAYAYLDS</sequence>